<accession>A0A9W3BM59</accession>
<feature type="region of interest" description="Disordered" evidence="2">
    <location>
        <begin position="1118"/>
        <end position="1137"/>
    </location>
</feature>
<dbReference type="OMA" id="LPWQDIN"/>
<dbReference type="RefSeq" id="XP_055900572.1">
    <property type="nucleotide sequence ID" value="XM_056044597.1"/>
</dbReference>
<feature type="region of interest" description="Disordered" evidence="2">
    <location>
        <begin position="396"/>
        <end position="430"/>
    </location>
</feature>
<keyword evidence="3" id="KW-1185">Reference proteome</keyword>
<evidence type="ECO:0000313" key="3">
    <source>
        <dbReference type="Proteomes" id="UP001165740"/>
    </source>
</evidence>
<feature type="region of interest" description="Disordered" evidence="2">
    <location>
        <begin position="1383"/>
        <end position="1406"/>
    </location>
</feature>
<name>A0A9W3BM59_BIOGL</name>
<gene>
    <name evidence="4" type="primary">LOC106054460</name>
</gene>
<evidence type="ECO:0000313" key="4">
    <source>
        <dbReference type="RefSeq" id="XP_055900572.1"/>
    </source>
</evidence>
<dbReference type="OrthoDB" id="10384224at2759"/>
<evidence type="ECO:0000256" key="2">
    <source>
        <dbReference type="SAM" id="MobiDB-lite"/>
    </source>
</evidence>
<reference evidence="4" key="1">
    <citation type="submission" date="2025-08" db="UniProtKB">
        <authorList>
            <consortium name="RefSeq"/>
        </authorList>
    </citation>
    <scope>IDENTIFICATION</scope>
</reference>
<protein>
    <submittedName>
        <fullName evidence="4">Uncharacterized protein LOC106054460</fullName>
    </submittedName>
</protein>
<feature type="compositionally biased region" description="Basic residues" evidence="2">
    <location>
        <begin position="1590"/>
        <end position="1599"/>
    </location>
</feature>
<keyword evidence="1" id="KW-0175">Coiled coil</keyword>
<feature type="region of interest" description="Disordered" evidence="2">
    <location>
        <begin position="196"/>
        <end position="216"/>
    </location>
</feature>
<feature type="region of interest" description="Disordered" evidence="2">
    <location>
        <begin position="1580"/>
        <end position="1603"/>
    </location>
</feature>
<evidence type="ECO:0000256" key="1">
    <source>
        <dbReference type="SAM" id="Coils"/>
    </source>
</evidence>
<organism evidence="3 4">
    <name type="scientific">Biomphalaria glabrata</name>
    <name type="common">Bloodfluke planorb</name>
    <name type="synonym">Freshwater snail</name>
    <dbReference type="NCBI Taxonomy" id="6526"/>
    <lineage>
        <taxon>Eukaryota</taxon>
        <taxon>Metazoa</taxon>
        <taxon>Spiralia</taxon>
        <taxon>Lophotrochozoa</taxon>
        <taxon>Mollusca</taxon>
        <taxon>Gastropoda</taxon>
        <taxon>Heterobranchia</taxon>
        <taxon>Euthyneura</taxon>
        <taxon>Panpulmonata</taxon>
        <taxon>Hygrophila</taxon>
        <taxon>Lymnaeoidea</taxon>
        <taxon>Planorbidae</taxon>
        <taxon>Biomphalaria</taxon>
    </lineage>
</organism>
<sequence length="1863" mass="215048">MSMLIVNVTLILLVFYLALGTYIQLVLPYKTSKSDMPKERRHKEDDHEIVKDVKNLGDTVASQEITSTDKVPAGQTNARTNDVKTEKKLEISSTKTSTVLRVDVAKLNTKKRGSQRNVSTEELGQLLNEVNIIQEHNQSKSNAFTQTHTKKPTLIRSSNKVYFDPHIRDAFVNLIRTIVSDYVIYVRNANHNRLPSEDTERVDISNSSLRSSRKKQLEQSSFQSLIMKAASRLFGGTTLESTTDSQLTQKLGTSNQAFSDTYFKSSVGKISYPEKIVQKSEAKEKYLERLVSLWKFKARQFSRLFTWLVLLPHRTLSFIRRLELANLKLRMLFFQRIIQNNIDSSLASHVDNLRESQAKQRKAFTSPTPRVDQGDNNKRTQANVNWLRKFQFVKKEDKKGRIRRSSNSRRKSENQNRHTKQRISNQLSSTPLFEKAMSDTSYEQRGLNKILSDTRRRMLPASRHHSKEDAYALRSRLLDMIDLVESRRNVSSESNTVHVSKETKASRKKAEYLDINDQLDPEQAFSKNVNNEPTDADLELLNNIELLTNKFLRKKNQNLYTGNKFERNRVKRSEVNVEGNKYVRNRVKRSEVNVEGNKFERNRVKRSEVNVEGNKFERNRVKRSEVNVEGNKFERNRVKRSEVYVEGNKFERNRVKRSEVNVEGNKFERNRVKRSEVNVEGNKFERNRVKRSEVNDDGNKFERNRVKRSEVNDDGNKFERNRVKRSEVYVEGNKFERNRVKRSEVYVEGNKFERNRVKRSEVNVEGNKFERNRVKRSEVNDDGNKFERNRVKRSEVYVEGNKFERNRVKRSEVYVEGNKFERNRVKRSEVNVEGNKFERNRVKRSEVNDDGTVEELTETANQEKLSKIGLEDNVKQSKQYRHKWGTLRKQAQNLQTEVNNARDKYASASDELAALLKRGNELQASASDSQGVHKSMLQENWKSANREFDNFKNDITSREKEVLSNDKAVNAEKIDQTLFKLEDAIREQGDPNDRILGESIVLPFNLEANKLDPALQNMKHEAALSEQIASNEVMLESEDAEDDVFKGSEAGDYNIVDLDYGPNAKFADEEDYDIAEDADSLVGFDYEVDRHNDAQLEDVDNMLSKLIARRFRSKRHTDLSDLTQENSLSPHNAENTRRIETKIKAKSVTHPAPAKREWRDGTEQVNQLLNLEKENDYVPEETGDFSDVLKDMAGSKLHDETKDPSSDSDLDFRFWVNHSNPASRKKFNKINDNLASEEIKMFDKERPRKKSMPYRKVSELLGFDTKGLGIDSKKFDKDIKKEKSEAVIIIPLGSNLDIEDGIKEIEKEKEFLTAGNERIDEEIPGDDELKHYDQIIEESMEEFTENNIGNEDKTLLKQEKYLEKTKKKLFNADYEKQRLEIASSLQKQRNQERRKEDEDTEEIDKINKGLVKAVSDLSQATEDLGRPPPKPEHGDQVRSLYAEDIEPSYRRKRNMVISNVNSVDTFISSQNRQIASNDVRKQRSFENVSSDVPNKHLNVTKLDVLNVFEHSTIQARPNASSRKQRKANLTLDEEPDVDFSTEESVINGFGDEFDEDEHYHAGSYVDDDLYNIDEDGDVLTEEWDPEKPPMKKNKPKLKSKKDDIDSQLLETKSVVRQLKEEEDFAAFMLPPSSMISSERDLLEFGRKPDAKDVFVNILEPVGLAELSEAEVNELNGPVLSPTDIERSLEDPTKLVSALRDIENEIKDTKLSMITQTQALSQLEGQAPNEGGVRSQALVEDDDSVDEVFRQINRAEDIGHTALEKKAIDERYSLLEDARRTRLRQRLLDKEDTENVALVGSVLGEALQDLDQYSMDKEDTENVALVGSVLGEALQDLDQYSVDKEVETLRSLGSFQDVLEEKRN</sequence>
<feature type="compositionally biased region" description="Basic residues" evidence="2">
    <location>
        <begin position="400"/>
        <end position="409"/>
    </location>
</feature>
<dbReference type="GeneID" id="106054460"/>
<proteinExistence type="predicted"/>
<feature type="compositionally biased region" description="Basic and acidic residues" evidence="2">
    <location>
        <begin position="1389"/>
        <end position="1406"/>
    </location>
</feature>
<dbReference type="Proteomes" id="UP001165740">
    <property type="component" value="Chromosome 10"/>
</dbReference>
<feature type="coiled-coil region" evidence="1">
    <location>
        <begin position="891"/>
        <end position="918"/>
    </location>
</feature>
<feature type="region of interest" description="Disordered" evidence="2">
    <location>
        <begin position="357"/>
        <end position="379"/>
    </location>
</feature>
<feature type="compositionally biased region" description="Polar residues" evidence="2">
    <location>
        <begin position="1120"/>
        <end position="1133"/>
    </location>
</feature>